<evidence type="ECO:0000313" key="2">
    <source>
        <dbReference type="EMBL" id="OGM08716.1"/>
    </source>
</evidence>
<dbReference type="Gene3D" id="3.40.50.300">
    <property type="entry name" value="P-loop containing nucleotide triphosphate hydrolases"/>
    <property type="match status" value="1"/>
</dbReference>
<dbReference type="Proteomes" id="UP000178735">
    <property type="component" value="Unassembled WGS sequence"/>
</dbReference>
<dbReference type="Pfam" id="PF03205">
    <property type="entry name" value="MobB"/>
    <property type="match status" value="1"/>
</dbReference>
<dbReference type="InterPro" id="IPR052539">
    <property type="entry name" value="MGD_biosynthesis_adapter"/>
</dbReference>
<dbReference type="PANTHER" id="PTHR40072">
    <property type="entry name" value="MOLYBDOPTERIN-GUANINE DINUCLEOTIDE BIOSYNTHESIS ADAPTER PROTEIN-RELATED"/>
    <property type="match status" value="1"/>
</dbReference>
<reference evidence="2 3" key="1">
    <citation type="journal article" date="2016" name="Nat. Commun.">
        <title>Thousands of microbial genomes shed light on interconnected biogeochemical processes in an aquifer system.</title>
        <authorList>
            <person name="Anantharaman K."/>
            <person name="Brown C.T."/>
            <person name="Hug L.A."/>
            <person name="Sharon I."/>
            <person name="Castelle C.J."/>
            <person name="Probst A.J."/>
            <person name="Thomas B.C."/>
            <person name="Singh A."/>
            <person name="Wilkins M.J."/>
            <person name="Karaoz U."/>
            <person name="Brodie E.L."/>
            <person name="Williams K.H."/>
            <person name="Hubbard S.S."/>
            <person name="Banfield J.F."/>
        </authorList>
    </citation>
    <scope>NUCLEOTIDE SEQUENCE [LARGE SCALE GENOMIC DNA]</scope>
</reference>
<dbReference type="InterPro" id="IPR004435">
    <property type="entry name" value="MobB_dom"/>
</dbReference>
<gene>
    <name evidence="2" type="ORF">A2008_11175</name>
</gene>
<sequence length="172" mass="19400">MNKPVISIIGKSNVGKTTLIEKMLPVFSEKGYNIGTIKHHLHDYDSDIRGKDSWRHQNAGARQTMISSPEKLSFFSKLNAEMSIDDLVLYFDQSDIVITDGYKKGSKPKIEVFRPSHYGATIAEAGDNLIAYATDAPQHDFSLKVPVLDLNDPRGVAEFILRYFKLPEKKEK</sequence>
<dbReference type="GO" id="GO:0006777">
    <property type="term" value="P:Mo-molybdopterin cofactor biosynthetic process"/>
    <property type="evidence" value="ECO:0007669"/>
    <property type="project" value="InterPro"/>
</dbReference>
<protein>
    <submittedName>
        <fullName evidence="2">Molybdopterin-guanine dinucleotide biosynthesis protein B</fullName>
    </submittedName>
</protein>
<dbReference type="GO" id="GO:0005525">
    <property type="term" value="F:GTP binding"/>
    <property type="evidence" value="ECO:0007669"/>
    <property type="project" value="InterPro"/>
</dbReference>
<feature type="domain" description="Molybdopterin-guanine dinucleotide biosynthesis protein B (MobB)" evidence="1">
    <location>
        <begin position="5"/>
        <end position="135"/>
    </location>
</feature>
<proteinExistence type="predicted"/>
<dbReference type="PANTHER" id="PTHR40072:SF1">
    <property type="entry name" value="MOLYBDOPTERIN-GUANINE DINUCLEOTIDE BIOSYNTHESIS ADAPTER PROTEIN"/>
    <property type="match status" value="1"/>
</dbReference>
<name>A0A1F7X0X0_9BACT</name>
<accession>A0A1F7X0X0</accession>
<organism evidence="2 3">
    <name type="scientific">Candidatus Wallbacteria bacterium GWC2_49_35</name>
    <dbReference type="NCBI Taxonomy" id="1817813"/>
    <lineage>
        <taxon>Bacteria</taxon>
        <taxon>Candidatus Walliibacteriota</taxon>
    </lineage>
</organism>
<evidence type="ECO:0000313" key="3">
    <source>
        <dbReference type="Proteomes" id="UP000178735"/>
    </source>
</evidence>
<dbReference type="CDD" id="cd03116">
    <property type="entry name" value="MobB"/>
    <property type="match status" value="1"/>
</dbReference>
<dbReference type="SUPFAM" id="SSF52540">
    <property type="entry name" value="P-loop containing nucleoside triphosphate hydrolases"/>
    <property type="match status" value="1"/>
</dbReference>
<dbReference type="EMBL" id="MGFH01000005">
    <property type="protein sequence ID" value="OGM08716.1"/>
    <property type="molecule type" value="Genomic_DNA"/>
</dbReference>
<comment type="caution">
    <text evidence="2">The sequence shown here is derived from an EMBL/GenBank/DDBJ whole genome shotgun (WGS) entry which is preliminary data.</text>
</comment>
<dbReference type="AlphaFoldDB" id="A0A1F7X0X0"/>
<dbReference type="NCBIfam" id="TIGR00176">
    <property type="entry name" value="mobB"/>
    <property type="match status" value="1"/>
</dbReference>
<dbReference type="STRING" id="1817813.A2008_11175"/>
<dbReference type="InterPro" id="IPR027417">
    <property type="entry name" value="P-loop_NTPase"/>
</dbReference>
<evidence type="ECO:0000259" key="1">
    <source>
        <dbReference type="Pfam" id="PF03205"/>
    </source>
</evidence>